<reference evidence="2 3" key="1">
    <citation type="submission" date="2020-04" db="EMBL/GenBank/DDBJ databases">
        <title>Perkinsus olseni comparative genomics.</title>
        <authorList>
            <person name="Bogema D.R."/>
        </authorList>
    </citation>
    <scope>NUCLEOTIDE SEQUENCE [LARGE SCALE GENOMIC DNA]</scope>
    <source>
        <strain evidence="2">00978-12</strain>
    </source>
</reference>
<dbReference type="EMBL" id="JABANP010000001">
    <property type="protein sequence ID" value="KAF4697683.1"/>
    <property type="molecule type" value="Genomic_DNA"/>
</dbReference>
<proteinExistence type="predicted"/>
<dbReference type="AlphaFoldDB" id="A0A7J6PNK6"/>
<accession>A0A7J6PNK6</accession>
<protein>
    <submittedName>
        <fullName evidence="2">Uncharacterized protein</fullName>
    </submittedName>
</protein>
<organism evidence="2 3">
    <name type="scientific">Perkinsus olseni</name>
    <name type="common">Perkinsus atlanticus</name>
    <dbReference type="NCBI Taxonomy" id="32597"/>
    <lineage>
        <taxon>Eukaryota</taxon>
        <taxon>Sar</taxon>
        <taxon>Alveolata</taxon>
        <taxon>Perkinsozoa</taxon>
        <taxon>Perkinsea</taxon>
        <taxon>Perkinsida</taxon>
        <taxon>Perkinsidae</taxon>
        <taxon>Perkinsus</taxon>
    </lineage>
</organism>
<evidence type="ECO:0000313" key="3">
    <source>
        <dbReference type="Proteomes" id="UP000541610"/>
    </source>
</evidence>
<evidence type="ECO:0000313" key="2">
    <source>
        <dbReference type="EMBL" id="KAF4697683.1"/>
    </source>
</evidence>
<name>A0A7J6PNK6_PEROL</name>
<feature type="chain" id="PRO_5029448935" evidence="1">
    <location>
        <begin position="20"/>
        <end position="237"/>
    </location>
</feature>
<evidence type="ECO:0000256" key="1">
    <source>
        <dbReference type="SAM" id="SignalP"/>
    </source>
</evidence>
<sequence length="237" mass="26267">MKFAHTILMTSQALTFAASQVAGRFLYSFGDTRVVVDVTETSKVGLSFSVSGHPYFTDGLYPLRHTSNHTYRIDFGDSAGGVSPWYQRLKELDPEGKFDPDDLQGFEVYPGFFVGVLTQSPDIAVNAAIGKGAMSIIVVCGSNHSDEFTFSFVREERPYLSFGLSSKGGDSMEHFHQNVEQHCPELYLMEGDFSRITFATPDLVILPLQGFRFPVKRVSDDGPTVVPFPKRALLPSF</sequence>
<dbReference type="Proteomes" id="UP000541610">
    <property type="component" value="Unassembled WGS sequence"/>
</dbReference>
<feature type="signal peptide" evidence="1">
    <location>
        <begin position="1"/>
        <end position="19"/>
    </location>
</feature>
<comment type="caution">
    <text evidence="2">The sequence shown here is derived from an EMBL/GenBank/DDBJ whole genome shotgun (WGS) entry which is preliminary data.</text>
</comment>
<keyword evidence="1" id="KW-0732">Signal</keyword>
<gene>
    <name evidence="2" type="ORF">FOZ60_000035</name>
</gene>